<dbReference type="SUPFAM" id="SSF48452">
    <property type="entry name" value="TPR-like"/>
    <property type="match status" value="2"/>
</dbReference>
<evidence type="ECO:0000256" key="2">
    <source>
        <dbReference type="ARBA" id="ARBA00022692"/>
    </source>
</evidence>
<sequence length="463" mass="50669">MIRIFIIVTFSLLIAWGASIIMSVPGEVVITGFGYQMQPSLGIVLFGLILLMLITIIVWAIIRRIFGIPALFSRANEKRKQRKGVDALSNAIIALQTGDPNKARQLAREARLKLEGNTAAQLLEAQANMQLGELKQARLQYREMIEDPKTAIAALSGLYEQARQQKREDAALQFARKAASLSPKLEWAQKAIFAHLAKEGDYEDALAQLDNIPFDRADRDTQKRLDAVLRTALAKELEETEPQRAIAFANEALKKQPEFVPAALIAARLYISSGEVRKASGLLRRVWRASAHPHIGELYIHAQSGASAVERLKRAKTMVVEHPDHLESAILLANAAIAAHEWADARAALQPFTDQQATQKVCTLMAEIEQGDTGDQGKARAWLSRAVTAKPDATWIADGISADEWEPTSPLTGKLDQFEWKVPSRSMAKPNGPAKPAPSPAPAQPKDEATPAPLPAPPNPTGI</sequence>
<feature type="transmembrane region" description="Helical" evidence="6">
    <location>
        <begin position="41"/>
        <end position="62"/>
    </location>
</feature>
<evidence type="ECO:0000259" key="7">
    <source>
        <dbReference type="Pfam" id="PF07219"/>
    </source>
</evidence>
<evidence type="ECO:0000256" key="4">
    <source>
        <dbReference type="ARBA" id="ARBA00023136"/>
    </source>
</evidence>
<gene>
    <name evidence="8" type="ORF">L1I42_15835</name>
</gene>
<feature type="compositionally biased region" description="Pro residues" evidence="5">
    <location>
        <begin position="433"/>
        <end position="443"/>
    </location>
</feature>
<accession>A0ABS9ECM4</accession>
<evidence type="ECO:0000256" key="6">
    <source>
        <dbReference type="SAM" id="Phobius"/>
    </source>
</evidence>
<keyword evidence="4 6" id="KW-0472">Membrane</keyword>
<dbReference type="InterPro" id="IPR011990">
    <property type="entry name" value="TPR-like_helical_dom_sf"/>
</dbReference>
<evidence type="ECO:0000256" key="1">
    <source>
        <dbReference type="ARBA" id="ARBA00004370"/>
    </source>
</evidence>
<reference evidence="8 9" key="1">
    <citation type="submission" date="2022-01" db="EMBL/GenBank/DDBJ databases">
        <title>Maritalea mediterranea sp. nov., isolated from marine plastic residues from the Malva-rosa beach (Valencia, Spain).</title>
        <authorList>
            <person name="Vidal-Verdu A."/>
            <person name="Molina-Menor E."/>
            <person name="Pascual J."/>
            <person name="Pereto J."/>
            <person name="Porcar M."/>
        </authorList>
    </citation>
    <scope>NUCLEOTIDE SEQUENCE [LARGE SCALE GENOMIC DNA]</scope>
    <source>
        <strain evidence="8 9">P4.10X</strain>
    </source>
</reference>
<dbReference type="InterPro" id="IPR016982">
    <property type="entry name" value="Mms48"/>
</dbReference>
<protein>
    <submittedName>
        <fullName evidence="8">Tetratricopeptide repeat protein</fullName>
    </submittedName>
</protein>
<evidence type="ECO:0000256" key="3">
    <source>
        <dbReference type="ARBA" id="ARBA00022989"/>
    </source>
</evidence>
<dbReference type="Proteomes" id="UP001201217">
    <property type="component" value="Unassembled WGS sequence"/>
</dbReference>
<proteinExistence type="predicted"/>
<dbReference type="Pfam" id="PF14559">
    <property type="entry name" value="TPR_19"/>
    <property type="match status" value="1"/>
</dbReference>
<dbReference type="Gene3D" id="1.25.40.10">
    <property type="entry name" value="Tetratricopeptide repeat domain"/>
    <property type="match status" value="2"/>
</dbReference>
<dbReference type="InterPro" id="IPR010817">
    <property type="entry name" value="HemY_N"/>
</dbReference>
<keyword evidence="2 6" id="KW-0812">Transmembrane</keyword>
<keyword evidence="9" id="KW-1185">Reference proteome</keyword>
<evidence type="ECO:0000313" key="9">
    <source>
        <dbReference type="Proteomes" id="UP001201217"/>
    </source>
</evidence>
<dbReference type="Pfam" id="PF07219">
    <property type="entry name" value="HemY_N"/>
    <property type="match status" value="1"/>
</dbReference>
<evidence type="ECO:0000313" key="8">
    <source>
        <dbReference type="EMBL" id="MCF4099967.1"/>
    </source>
</evidence>
<evidence type="ECO:0000256" key="5">
    <source>
        <dbReference type="SAM" id="MobiDB-lite"/>
    </source>
</evidence>
<comment type="caution">
    <text evidence="8">The sequence shown here is derived from an EMBL/GenBank/DDBJ whole genome shotgun (WGS) entry which is preliminary data.</text>
</comment>
<feature type="domain" description="HemY N-terminal" evidence="7">
    <location>
        <begin position="26"/>
        <end position="131"/>
    </location>
</feature>
<keyword evidence="3 6" id="KW-1133">Transmembrane helix</keyword>
<comment type="subcellular location">
    <subcellularLocation>
        <location evidence="1">Membrane</location>
    </subcellularLocation>
</comment>
<dbReference type="RefSeq" id="WP_236115717.1">
    <property type="nucleotide sequence ID" value="NZ_JAKGTI010000005.1"/>
</dbReference>
<feature type="region of interest" description="Disordered" evidence="5">
    <location>
        <begin position="400"/>
        <end position="463"/>
    </location>
</feature>
<feature type="compositionally biased region" description="Pro residues" evidence="5">
    <location>
        <begin position="452"/>
        <end position="463"/>
    </location>
</feature>
<dbReference type="PIRSF" id="PIRSF031802">
    <property type="entry name" value="UCP031802"/>
    <property type="match status" value="1"/>
</dbReference>
<dbReference type="EMBL" id="JAKGTI010000005">
    <property type="protein sequence ID" value="MCF4099967.1"/>
    <property type="molecule type" value="Genomic_DNA"/>
</dbReference>
<name>A0ABS9ECM4_9HYPH</name>
<organism evidence="8 9">
    <name type="scientific">Maritalea mediterranea</name>
    <dbReference type="NCBI Taxonomy" id="2909667"/>
    <lineage>
        <taxon>Bacteria</taxon>
        <taxon>Pseudomonadati</taxon>
        <taxon>Pseudomonadota</taxon>
        <taxon>Alphaproteobacteria</taxon>
        <taxon>Hyphomicrobiales</taxon>
        <taxon>Devosiaceae</taxon>
        <taxon>Maritalea</taxon>
    </lineage>
</organism>